<dbReference type="AlphaFoldDB" id="A0A852WM46"/>
<name>A0A852WM46_9MICO</name>
<protein>
    <submittedName>
        <fullName evidence="2">Uncharacterized protein</fullName>
    </submittedName>
</protein>
<feature type="transmembrane region" description="Helical" evidence="1">
    <location>
        <begin position="37"/>
        <end position="56"/>
    </location>
</feature>
<keyword evidence="1" id="KW-0812">Transmembrane</keyword>
<keyword evidence="1" id="KW-1133">Transmembrane helix</keyword>
<dbReference type="Proteomes" id="UP000573599">
    <property type="component" value="Unassembled WGS sequence"/>
</dbReference>
<evidence type="ECO:0000313" key="3">
    <source>
        <dbReference type="Proteomes" id="UP000573599"/>
    </source>
</evidence>
<evidence type="ECO:0000313" key="2">
    <source>
        <dbReference type="EMBL" id="NYG07305.1"/>
    </source>
</evidence>
<keyword evidence="1" id="KW-0472">Membrane</keyword>
<sequence>MGSLSGGRFLSVAWVVAVYLTATTLWDVWGLDPRATVGSRALHAMGAVVAAGLASWRSAVALQRRRTAAGSTD</sequence>
<accession>A0A852WM46</accession>
<dbReference type="EMBL" id="JACCAB010000001">
    <property type="protein sequence ID" value="NYG07305.1"/>
    <property type="molecule type" value="Genomic_DNA"/>
</dbReference>
<comment type="caution">
    <text evidence="2">The sequence shown here is derived from an EMBL/GenBank/DDBJ whole genome shotgun (WGS) entry which is preliminary data.</text>
</comment>
<reference evidence="2 3" key="1">
    <citation type="submission" date="2020-07" db="EMBL/GenBank/DDBJ databases">
        <title>Sequencing the genomes of 1000 actinobacteria strains.</title>
        <authorList>
            <person name="Klenk H.-P."/>
        </authorList>
    </citation>
    <scope>NUCLEOTIDE SEQUENCE [LARGE SCALE GENOMIC DNA]</scope>
    <source>
        <strain evidence="2 3">DSM 23987</strain>
    </source>
</reference>
<feature type="transmembrane region" description="Helical" evidence="1">
    <location>
        <begin position="12"/>
        <end position="31"/>
    </location>
</feature>
<keyword evidence="3" id="KW-1185">Reference proteome</keyword>
<proteinExistence type="predicted"/>
<evidence type="ECO:0000256" key="1">
    <source>
        <dbReference type="SAM" id="Phobius"/>
    </source>
</evidence>
<gene>
    <name evidence="2" type="ORF">BJ986_001792</name>
</gene>
<dbReference type="RefSeq" id="WP_179421669.1">
    <property type="nucleotide sequence ID" value="NZ_JACCAB010000001.1"/>
</dbReference>
<organism evidence="2 3">
    <name type="scientific">Pedococcus badiiscoriae</name>
    <dbReference type="NCBI Taxonomy" id="642776"/>
    <lineage>
        <taxon>Bacteria</taxon>
        <taxon>Bacillati</taxon>
        <taxon>Actinomycetota</taxon>
        <taxon>Actinomycetes</taxon>
        <taxon>Micrococcales</taxon>
        <taxon>Intrasporangiaceae</taxon>
        <taxon>Pedococcus</taxon>
    </lineage>
</organism>